<evidence type="ECO:0000313" key="2">
    <source>
        <dbReference type="EMBL" id="MBQ0930381.1"/>
    </source>
</evidence>
<accession>A0A940Y820</accession>
<dbReference type="InterPro" id="IPR017737">
    <property type="entry name" value="TssE1-like"/>
</dbReference>
<name>A0A940Y820_9BURK</name>
<organism evidence="2 3">
    <name type="scientific">Ideonella alba</name>
    <dbReference type="NCBI Taxonomy" id="2824118"/>
    <lineage>
        <taxon>Bacteria</taxon>
        <taxon>Pseudomonadati</taxon>
        <taxon>Pseudomonadota</taxon>
        <taxon>Betaproteobacteria</taxon>
        <taxon>Burkholderiales</taxon>
        <taxon>Sphaerotilaceae</taxon>
        <taxon>Ideonella</taxon>
    </lineage>
</organism>
<gene>
    <name evidence="2" type="primary">tssE</name>
    <name evidence="2" type="ORF">KAK03_07760</name>
</gene>
<dbReference type="Proteomes" id="UP000676246">
    <property type="component" value="Unassembled WGS sequence"/>
</dbReference>
<comment type="caution">
    <text evidence="2">The sequence shown here is derived from an EMBL/GenBank/DDBJ whole genome shotgun (WGS) entry which is preliminary data.</text>
</comment>
<sequence length="175" mass="20127">MAELASRDRLQPSLLDRLIDPEPRQQTETAAARVLTRQQLRQAVLRDLSWLFNATRPEPEPRSERRAEHQLWQHNELARRSVLNFGMPAFSGQTLSSVDIPTIKRAVADCIKTFEPRIDPATLEVDVKVDHDNHHNTMQMTIRGFMWNQPVPLELLLAADVDFETGTTRLRDVRA</sequence>
<evidence type="ECO:0000313" key="3">
    <source>
        <dbReference type="Proteomes" id="UP000676246"/>
    </source>
</evidence>
<evidence type="ECO:0000259" key="1">
    <source>
        <dbReference type="Pfam" id="PF04965"/>
    </source>
</evidence>
<dbReference type="PANTHER" id="PTHR38595">
    <property type="entry name" value="CYTOPLASMIC PROTEIN-RELATED"/>
    <property type="match status" value="1"/>
</dbReference>
<dbReference type="RefSeq" id="WP_210853058.1">
    <property type="nucleotide sequence ID" value="NZ_JAGQDD010000004.1"/>
</dbReference>
<dbReference type="Pfam" id="PF04965">
    <property type="entry name" value="GPW_gp25"/>
    <property type="match status" value="1"/>
</dbReference>
<protein>
    <submittedName>
        <fullName evidence="2">Type VI secretion system baseplate subunit TssE</fullName>
    </submittedName>
</protein>
<dbReference type="EMBL" id="JAGQDD010000004">
    <property type="protein sequence ID" value="MBQ0930381.1"/>
    <property type="molecule type" value="Genomic_DNA"/>
</dbReference>
<feature type="domain" description="IraD/Gp25-like" evidence="1">
    <location>
        <begin position="39"/>
        <end position="150"/>
    </location>
</feature>
<keyword evidence="3" id="KW-1185">Reference proteome</keyword>
<dbReference type="AlphaFoldDB" id="A0A940Y820"/>
<reference evidence="2 3" key="1">
    <citation type="submission" date="2021-04" db="EMBL/GenBank/DDBJ databases">
        <title>The genome sequence of Ideonella sp. 3Y2.</title>
        <authorList>
            <person name="Liu Y."/>
        </authorList>
    </citation>
    <scope>NUCLEOTIDE SEQUENCE [LARGE SCALE GENOMIC DNA]</scope>
    <source>
        <strain evidence="2 3">3Y2</strain>
    </source>
</reference>
<dbReference type="NCBIfam" id="TIGR03357">
    <property type="entry name" value="VI_zyme"/>
    <property type="match status" value="1"/>
</dbReference>
<dbReference type="SUPFAM" id="SSF160719">
    <property type="entry name" value="gpW/gp25-like"/>
    <property type="match status" value="1"/>
</dbReference>
<dbReference type="PANTHER" id="PTHR38595:SF1">
    <property type="entry name" value="TYPE VI SECRETION SYSTEM COMPONENT TSSE1"/>
    <property type="match status" value="1"/>
</dbReference>
<dbReference type="InterPro" id="IPR007048">
    <property type="entry name" value="IraD/Gp25-like"/>
</dbReference>
<proteinExistence type="predicted"/>
<dbReference type="InterPro" id="IPR053176">
    <property type="entry name" value="T6SS_TssE1-like"/>
</dbReference>